<dbReference type="Gene3D" id="3.90.1150.10">
    <property type="entry name" value="Aspartate Aminotransferase, domain 1"/>
    <property type="match status" value="1"/>
</dbReference>
<dbReference type="InterPro" id="IPR015421">
    <property type="entry name" value="PyrdxlP-dep_Trfase_major"/>
</dbReference>
<keyword evidence="8" id="KW-1185">Reference proteome</keyword>
<dbReference type="EC" id="4.4.1.13" evidence="2"/>
<evidence type="ECO:0000256" key="1">
    <source>
        <dbReference type="ARBA" id="ARBA00001933"/>
    </source>
</evidence>
<evidence type="ECO:0000256" key="4">
    <source>
        <dbReference type="ARBA" id="ARBA00023239"/>
    </source>
</evidence>
<evidence type="ECO:0000256" key="5">
    <source>
        <dbReference type="ARBA" id="ARBA00037974"/>
    </source>
</evidence>
<dbReference type="GO" id="GO:0047804">
    <property type="term" value="F:cysteine-S-conjugate beta-lyase activity"/>
    <property type="evidence" value="ECO:0007669"/>
    <property type="project" value="UniProtKB-EC"/>
</dbReference>
<dbReference type="GO" id="GO:0030170">
    <property type="term" value="F:pyridoxal phosphate binding"/>
    <property type="evidence" value="ECO:0007669"/>
    <property type="project" value="InterPro"/>
</dbReference>
<reference evidence="7" key="1">
    <citation type="journal article" date="2015" name="Genome Announc.">
        <title>Draft Genome Sequence of Anaerolineae Strain TC1, a Novel Isolate from a Methanogenic Wastewater Treatment System.</title>
        <authorList>
            <person name="Matsuura N."/>
            <person name="Tourlousse D.M."/>
            <person name="Sun L."/>
            <person name="Toyonaga M."/>
            <person name="Kuroda K."/>
            <person name="Ohashi A."/>
            <person name="Cruz R."/>
            <person name="Yamaguchi T."/>
            <person name="Sekiguchi Y."/>
        </authorList>
    </citation>
    <scope>NUCLEOTIDE SEQUENCE [LARGE SCALE GENOMIC DNA]</scope>
    <source>
        <strain evidence="7">TC1</strain>
    </source>
</reference>
<evidence type="ECO:0000256" key="2">
    <source>
        <dbReference type="ARBA" id="ARBA00012224"/>
    </source>
</evidence>
<proteinExistence type="inferred from homology"/>
<dbReference type="SUPFAM" id="SSF53383">
    <property type="entry name" value="PLP-dependent transferases"/>
    <property type="match status" value="1"/>
</dbReference>
<dbReference type="InterPro" id="IPR015422">
    <property type="entry name" value="PyrdxlP-dep_Trfase_small"/>
</dbReference>
<dbReference type="Pfam" id="PF00155">
    <property type="entry name" value="Aminotran_1_2"/>
    <property type="match status" value="1"/>
</dbReference>
<protein>
    <recommendedName>
        <fullName evidence="2">cysteine-S-conjugate beta-lyase</fullName>
        <ecNumber evidence="2">4.4.1.13</ecNumber>
    </recommendedName>
</protein>
<dbReference type="PANTHER" id="PTHR43525:SF1">
    <property type="entry name" value="PROTEIN MALY"/>
    <property type="match status" value="1"/>
</dbReference>
<accession>A0A0S7BLE6</accession>
<evidence type="ECO:0000313" key="8">
    <source>
        <dbReference type="Proteomes" id="UP000053370"/>
    </source>
</evidence>
<feature type="domain" description="Aminotransferase class I/classII large" evidence="6">
    <location>
        <begin position="25"/>
        <end position="377"/>
    </location>
</feature>
<dbReference type="NCBIfam" id="TIGR04350">
    <property type="entry name" value="C_S_lyase_PatB"/>
    <property type="match status" value="1"/>
</dbReference>
<dbReference type="Proteomes" id="UP000053370">
    <property type="component" value="Unassembled WGS sequence"/>
</dbReference>
<dbReference type="STRING" id="1678840.ATC1_131115"/>
<keyword evidence="4 7" id="KW-0456">Lyase</keyword>
<keyword evidence="3" id="KW-0663">Pyridoxal phosphate</keyword>
<dbReference type="Gene3D" id="3.40.640.10">
    <property type="entry name" value="Type I PLP-dependent aspartate aminotransferase-like (Major domain)"/>
    <property type="match status" value="1"/>
</dbReference>
<comment type="cofactor">
    <cofactor evidence="1">
        <name>pyridoxal 5'-phosphate</name>
        <dbReference type="ChEBI" id="CHEBI:597326"/>
    </cofactor>
</comment>
<evidence type="ECO:0000259" key="6">
    <source>
        <dbReference type="Pfam" id="PF00155"/>
    </source>
</evidence>
<dbReference type="OrthoDB" id="9802872at2"/>
<dbReference type="InterPro" id="IPR004839">
    <property type="entry name" value="Aminotransferase_I/II_large"/>
</dbReference>
<comment type="similarity">
    <text evidence="5">Belongs to the class-II pyridoxal-phosphate-dependent aminotransferase family. MalY/PatB cystathionine beta-lyase subfamily.</text>
</comment>
<organism evidence="7">
    <name type="scientific">Flexilinea flocculi</name>
    <dbReference type="NCBI Taxonomy" id="1678840"/>
    <lineage>
        <taxon>Bacteria</taxon>
        <taxon>Bacillati</taxon>
        <taxon>Chloroflexota</taxon>
        <taxon>Anaerolineae</taxon>
        <taxon>Anaerolineales</taxon>
        <taxon>Anaerolineaceae</taxon>
        <taxon>Flexilinea</taxon>
    </lineage>
</organism>
<dbReference type="CDD" id="cd00609">
    <property type="entry name" value="AAT_like"/>
    <property type="match status" value="1"/>
</dbReference>
<dbReference type="InterPro" id="IPR015424">
    <property type="entry name" value="PyrdxlP-dep_Trfase"/>
</dbReference>
<dbReference type="InterPro" id="IPR027619">
    <property type="entry name" value="C-S_lyase_PatB-like"/>
</dbReference>
<dbReference type="AlphaFoldDB" id="A0A0S7BLE6"/>
<dbReference type="EMBL" id="DF968181">
    <property type="protein sequence ID" value="GAP41133.1"/>
    <property type="molecule type" value="Genomic_DNA"/>
</dbReference>
<sequence length="386" mass="44561">MQYDFDKIIDRQGTNALKWEIYPKDVLPLWVADMDFAVAPPIIEQIKKRLEHPIFGYSINKTELIEIIQKRMKEKYQWNIERDSIILVPGIVSGFNFACRSMCNPGDSVIFQTPVYPPFFQAPVNNHLNHFENPLWYNKKEKTYQIDFDDFEKKIDKTTKLFILCNPHNPVGRVFTPKELTRLGEICSQKGVSICSDEIHSDLIFRNYRHTPIASLNPDFSNRTITFIAPSKTYNIPGLACSAAIIPNPEIREKFQKSIRGFCNEVTFIAQEAGYAAYAECDDWLKQLNLYLESNRDFLVNFISREIPEIELNHIQGTYLAWLDCSKLGIEGSPQKFFEREAKVGLNDGAAFGKGYEDYVRLNFGTPRSILSEALERMADAIRKNR</sequence>
<dbReference type="RefSeq" id="WP_062281743.1">
    <property type="nucleotide sequence ID" value="NZ_DF968181.1"/>
</dbReference>
<evidence type="ECO:0000256" key="3">
    <source>
        <dbReference type="ARBA" id="ARBA00022898"/>
    </source>
</evidence>
<dbReference type="PATRIC" id="fig|1678840.3.peg.2540"/>
<dbReference type="InterPro" id="IPR051798">
    <property type="entry name" value="Class-II_PLP-Dep_Aminotrans"/>
</dbReference>
<evidence type="ECO:0000313" key="7">
    <source>
        <dbReference type="EMBL" id="GAP41133.1"/>
    </source>
</evidence>
<gene>
    <name evidence="7" type="ORF">ATC1_131115</name>
</gene>
<name>A0A0S7BLE6_9CHLR</name>
<dbReference type="PANTHER" id="PTHR43525">
    <property type="entry name" value="PROTEIN MALY"/>
    <property type="match status" value="1"/>
</dbReference>